<dbReference type="SUPFAM" id="SSF52172">
    <property type="entry name" value="CheY-like"/>
    <property type="match status" value="1"/>
</dbReference>
<organism evidence="4 5">
    <name type="scientific">Undibacterium flavidum</name>
    <dbReference type="NCBI Taxonomy" id="2762297"/>
    <lineage>
        <taxon>Bacteria</taxon>
        <taxon>Pseudomonadati</taxon>
        <taxon>Pseudomonadota</taxon>
        <taxon>Betaproteobacteria</taxon>
        <taxon>Burkholderiales</taxon>
        <taxon>Oxalobacteraceae</taxon>
        <taxon>Undibacterium</taxon>
    </lineage>
</organism>
<reference evidence="4 5" key="1">
    <citation type="submission" date="2020-08" db="EMBL/GenBank/DDBJ databases">
        <title>Novel species isolated from subtropical streams in China.</title>
        <authorList>
            <person name="Lu H."/>
        </authorList>
    </citation>
    <scope>NUCLEOTIDE SEQUENCE [LARGE SCALE GENOMIC DNA]</scope>
    <source>
        <strain evidence="4 5">LX15W</strain>
    </source>
</reference>
<accession>A0ABR6Y8N7</accession>
<dbReference type="SMART" id="SM00448">
    <property type="entry name" value="REC"/>
    <property type="match status" value="1"/>
</dbReference>
<dbReference type="RefSeq" id="WP_186941024.1">
    <property type="nucleotide sequence ID" value="NZ_JACOGA010000004.1"/>
</dbReference>
<protein>
    <submittedName>
        <fullName evidence="4">Response regulator transcription factor</fullName>
    </submittedName>
</protein>
<feature type="domain" description="Response regulatory" evidence="2">
    <location>
        <begin position="4"/>
        <end position="116"/>
    </location>
</feature>
<sequence>MKTRVLIAEDEPLMRERLITQLAKLWPKAEIVMVAENGNDAWDGFLEHEPALVFLDIRMPGLSGIEVAQKIGQSAHIVFITAYDQYAIDAFDAGAIDYLLKPVQEERLQKAIHRVQEKMQTRMQAESSEPRQHEVAAIEVETILRGLQASMAGGVPGTKSPKMKWIKASVGKQIKLIDVDEVLFFQSDTKYTRVVLADYEALLRTPLKDLLGSLDGDQFWQIHRSTVVNARAISAAERVDAERMQVFLKGHPEKLLVSRNFTYLFRE</sequence>
<dbReference type="InterPro" id="IPR001789">
    <property type="entry name" value="Sig_transdc_resp-reg_receiver"/>
</dbReference>
<dbReference type="InterPro" id="IPR007492">
    <property type="entry name" value="LytTR_DNA-bd_dom"/>
</dbReference>
<evidence type="ECO:0000256" key="1">
    <source>
        <dbReference type="PROSITE-ProRule" id="PRU00169"/>
    </source>
</evidence>
<dbReference type="Gene3D" id="3.40.50.2300">
    <property type="match status" value="1"/>
</dbReference>
<feature type="domain" description="HTH LytTR-type" evidence="3">
    <location>
        <begin position="166"/>
        <end position="267"/>
    </location>
</feature>
<proteinExistence type="predicted"/>
<dbReference type="EMBL" id="JACOGA010000004">
    <property type="protein sequence ID" value="MBC3872975.1"/>
    <property type="molecule type" value="Genomic_DNA"/>
</dbReference>
<dbReference type="Pfam" id="PF00072">
    <property type="entry name" value="Response_reg"/>
    <property type="match status" value="1"/>
</dbReference>
<name>A0ABR6Y8N7_9BURK</name>
<evidence type="ECO:0000259" key="3">
    <source>
        <dbReference type="PROSITE" id="PS50930"/>
    </source>
</evidence>
<evidence type="ECO:0000259" key="2">
    <source>
        <dbReference type="PROSITE" id="PS50110"/>
    </source>
</evidence>
<feature type="modified residue" description="4-aspartylphosphate" evidence="1">
    <location>
        <position position="56"/>
    </location>
</feature>
<dbReference type="InterPro" id="IPR011006">
    <property type="entry name" value="CheY-like_superfamily"/>
</dbReference>
<comment type="caution">
    <text evidence="4">The sequence shown here is derived from an EMBL/GenBank/DDBJ whole genome shotgun (WGS) entry which is preliminary data.</text>
</comment>
<dbReference type="Gene3D" id="2.40.50.1020">
    <property type="entry name" value="LytTr DNA-binding domain"/>
    <property type="match status" value="1"/>
</dbReference>
<dbReference type="PROSITE" id="PS50930">
    <property type="entry name" value="HTH_LYTTR"/>
    <property type="match status" value="1"/>
</dbReference>
<dbReference type="PANTHER" id="PTHR37299">
    <property type="entry name" value="TRANSCRIPTIONAL REGULATOR-RELATED"/>
    <property type="match status" value="1"/>
</dbReference>
<dbReference type="Pfam" id="PF04397">
    <property type="entry name" value="LytTR"/>
    <property type="match status" value="1"/>
</dbReference>
<keyword evidence="1" id="KW-0597">Phosphoprotein</keyword>
<dbReference type="PROSITE" id="PS50110">
    <property type="entry name" value="RESPONSE_REGULATORY"/>
    <property type="match status" value="1"/>
</dbReference>
<gene>
    <name evidence="4" type="ORF">H8K55_05205</name>
</gene>
<evidence type="ECO:0000313" key="4">
    <source>
        <dbReference type="EMBL" id="MBC3872975.1"/>
    </source>
</evidence>
<dbReference type="PANTHER" id="PTHR37299:SF1">
    <property type="entry name" value="STAGE 0 SPORULATION PROTEIN A HOMOLOG"/>
    <property type="match status" value="1"/>
</dbReference>
<dbReference type="SMART" id="SM00850">
    <property type="entry name" value="LytTR"/>
    <property type="match status" value="1"/>
</dbReference>
<evidence type="ECO:0000313" key="5">
    <source>
        <dbReference type="Proteomes" id="UP000624279"/>
    </source>
</evidence>
<dbReference type="InterPro" id="IPR046947">
    <property type="entry name" value="LytR-like"/>
</dbReference>
<dbReference type="Proteomes" id="UP000624279">
    <property type="component" value="Unassembled WGS sequence"/>
</dbReference>
<keyword evidence="5" id="KW-1185">Reference proteome</keyword>